<evidence type="ECO:0008006" key="3">
    <source>
        <dbReference type="Google" id="ProtNLM"/>
    </source>
</evidence>
<reference evidence="2" key="1">
    <citation type="submission" date="2019-03" db="EMBL/GenBank/DDBJ databases">
        <title>Single cell metagenomics reveals metabolic interactions within the superorganism composed of flagellate Streblomastix strix and complex community of Bacteroidetes bacteria on its surface.</title>
        <authorList>
            <person name="Treitli S.C."/>
            <person name="Kolisko M."/>
            <person name="Husnik F."/>
            <person name="Keeling P."/>
            <person name="Hampl V."/>
        </authorList>
    </citation>
    <scope>NUCLEOTIDE SEQUENCE</scope>
    <source>
        <strain evidence="2">STM</strain>
    </source>
</reference>
<organism evidence="2">
    <name type="scientific">termite gut metagenome</name>
    <dbReference type="NCBI Taxonomy" id="433724"/>
    <lineage>
        <taxon>unclassified sequences</taxon>
        <taxon>metagenomes</taxon>
        <taxon>organismal metagenomes</taxon>
    </lineage>
</organism>
<name>A0A5J4P9I6_9ZZZZ</name>
<evidence type="ECO:0000256" key="1">
    <source>
        <dbReference type="SAM" id="Coils"/>
    </source>
</evidence>
<gene>
    <name evidence="2" type="ORF">EZS27_043280</name>
</gene>
<sequence>MKRFIVFGSKDKNNIQTILTAIWYDNQRQTINQYRDNDLKYRYVKIQRQMTEENIYRLERLFEYRDSISIVRKQVERYERLVKEQTEKIERARRNADEAEKLLKEVESLKEKK</sequence>
<dbReference type="AlphaFoldDB" id="A0A5J4P9I6"/>
<dbReference type="EMBL" id="SNRY01011003">
    <property type="protein sequence ID" value="KAA6305069.1"/>
    <property type="molecule type" value="Genomic_DNA"/>
</dbReference>
<feature type="coiled-coil region" evidence="1">
    <location>
        <begin position="68"/>
        <end position="112"/>
    </location>
</feature>
<keyword evidence="1" id="KW-0175">Coiled coil</keyword>
<evidence type="ECO:0000313" key="2">
    <source>
        <dbReference type="EMBL" id="KAA6305069.1"/>
    </source>
</evidence>
<comment type="caution">
    <text evidence="2">The sequence shown here is derived from an EMBL/GenBank/DDBJ whole genome shotgun (WGS) entry which is preliminary data.</text>
</comment>
<protein>
    <recommendedName>
        <fullName evidence="3">Chromosome partition protein Smc</fullName>
    </recommendedName>
</protein>
<accession>A0A5J4P9I6</accession>
<proteinExistence type="predicted"/>